<organism evidence="2 3">
    <name type="scientific">Nonlabens dokdonensis</name>
    <dbReference type="NCBI Taxonomy" id="328515"/>
    <lineage>
        <taxon>Bacteria</taxon>
        <taxon>Pseudomonadati</taxon>
        <taxon>Bacteroidota</taxon>
        <taxon>Flavobacteriia</taxon>
        <taxon>Flavobacteriales</taxon>
        <taxon>Flavobacteriaceae</taxon>
        <taxon>Nonlabens</taxon>
    </lineage>
</organism>
<comment type="caution">
    <text evidence="2">The sequence shown here is derived from an EMBL/GenBank/DDBJ whole genome shotgun (WGS) entry which is preliminary data.</text>
</comment>
<accession>A0A1Z8B9M6</accession>
<keyword evidence="1" id="KW-1133">Transmembrane helix</keyword>
<gene>
    <name evidence="2" type="ORF">A9Q93_02355</name>
</gene>
<feature type="transmembrane region" description="Helical" evidence="1">
    <location>
        <begin position="6"/>
        <end position="25"/>
    </location>
</feature>
<name>A0A1Z8B9M6_9FLAO</name>
<reference evidence="3" key="1">
    <citation type="journal article" date="2017" name="Proc. Natl. Acad. Sci. U.S.A.">
        <title>Simulation of Deepwater Horizon oil plume reveals substrate specialization within a complex community of hydrocarbon-degraders.</title>
        <authorList>
            <person name="Hu P."/>
            <person name="Dubinsky E.A."/>
            <person name="Probst A.J."/>
            <person name="Wang J."/>
            <person name="Sieber C.M.K."/>
            <person name="Tom L.M."/>
            <person name="Gardinali P."/>
            <person name="Banfield J.F."/>
            <person name="Atlas R.M."/>
            <person name="Andersen G.L."/>
        </authorList>
    </citation>
    <scope>NUCLEOTIDE SEQUENCE [LARGE SCALE GENOMIC DNA]</scope>
</reference>
<proteinExistence type="predicted"/>
<evidence type="ECO:0000313" key="2">
    <source>
        <dbReference type="EMBL" id="OUS19273.1"/>
    </source>
</evidence>
<dbReference type="Proteomes" id="UP000196102">
    <property type="component" value="Unassembled WGS sequence"/>
</dbReference>
<dbReference type="EMBL" id="MAAX01000037">
    <property type="protein sequence ID" value="OUS19273.1"/>
    <property type="molecule type" value="Genomic_DNA"/>
</dbReference>
<dbReference type="AlphaFoldDB" id="A0A1Z8B9M6"/>
<feature type="transmembrane region" description="Helical" evidence="1">
    <location>
        <begin position="37"/>
        <end position="55"/>
    </location>
</feature>
<feature type="transmembrane region" description="Helical" evidence="1">
    <location>
        <begin position="61"/>
        <end position="80"/>
    </location>
</feature>
<protein>
    <submittedName>
        <fullName evidence="2">Uncharacterized protein</fullName>
    </submittedName>
</protein>
<sequence length="90" mass="10309">MNSVLFQFLPLLISPVSIFIVIAYYQDFKRNKKYIASGFKFILWFIIFTVFYFGIATILNITIITSILAFGVLVPMILILKSIVIKNGHS</sequence>
<keyword evidence="1" id="KW-0472">Membrane</keyword>
<evidence type="ECO:0000313" key="3">
    <source>
        <dbReference type="Proteomes" id="UP000196102"/>
    </source>
</evidence>
<evidence type="ECO:0000256" key="1">
    <source>
        <dbReference type="SAM" id="Phobius"/>
    </source>
</evidence>
<keyword evidence="1" id="KW-0812">Transmembrane</keyword>